<evidence type="ECO:0000313" key="1">
    <source>
        <dbReference type="EMBL" id="QFG06311.1"/>
    </source>
</evidence>
<proteinExistence type="predicted"/>
<protein>
    <submittedName>
        <fullName evidence="1">Endonuclease</fullName>
    </submittedName>
</protein>
<dbReference type="Proteomes" id="UP000515683">
    <property type="component" value="Segment"/>
</dbReference>
<reference evidence="1" key="1">
    <citation type="submission" date="2019-04" db="EMBL/GenBank/DDBJ databases">
        <title>Genomic and proteomic characterization of cyanophage S-SCSM1 provides new insights into understanding the viral gene diversity and phage-host interactions.</title>
        <authorList>
            <person name="Wang Q."/>
            <person name="Xu Y."/>
            <person name="Jiao N."/>
            <person name="Zhang R."/>
        </authorList>
    </citation>
    <scope>NUCLEOTIDE SEQUENCE [LARGE SCALE GENOMIC DNA]</scope>
</reference>
<accession>A0A6M2ZHD1</accession>
<gene>
    <name evidence="1" type="ORF">SSCSM1_54</name>
</gene>
<keyword evidence="1" id="KW-0540">Nuclease</keyword>
<evidence type="ECO:0000313" key="2">
    <source>
        <dbReference type="Proteomes" id="UP000515683"/>
    </source>
</evidence>
<sequence length="106" mass="12418">MPKRNRKKKVLARMEWLTEYKTGKPCVDCGKVYDPICMDFHHEDPKLKKDEVRMLLRDGYSMSVVQAEIDKCVLICSNCHRLRHKDDPVPDYKLDQDRGSKAVLPL</sequence>
<keyword evidence="2" id="KW-1185">Reference proteome</keyword>
<name>A0A6M2ZHD1_9CAUD</name>
<keyword evidence="1" id="KW-0378">Hydrolase</keyword>
<dbReference type="GO" id="GO:0004519">
    <property type="term" value="F:endonuclease activity"/>
    <property type="evidence" value="ECO:0007669"/>
    <property type="project" value="UniProtKB-KW"/>
</dbReference>
<dbReference type="Gene3D" id="1.10.30.50">
    <property type="match status" value="1"/>
</dbReference>
<keyword evidence="1" id="KW-0255">Endonuclease</keyword>
<dbReference type="EMBL" id="MK867354">
    <property type="protein sequence ID" value="QFG06311.1"/>
    <property type="molecule type" value="Genomic_DNA"/>
</dbReference>
<organism evidence="1 2">
    <name type="scientific">Synechococcus phage S-SCSM1</name>
    <dbReference type="NCBI Taxonomy" id="2588487"/>
    <lineage>
        <taxon>Viruses</taxon>
        <taxon>Duplodnaviria</taxon>
        <taxon>Heunggongvirae</taxon>
        <taxon>Uroviricota</taxon>
        <taxon>Caudoviricetes</taxon>
        <taxon>Pantevenvirales</taxon>
        <taxon>Kyanoviridae</taxon>
        <taxon>Zhoulongquanvirus</taxon>
        <taxon>Zhoulongquanvirus esscess</taxon>
    </lineage>
</organism>